<keyword evidence="2" id="KW-1185">Reference proteome</keyword>
<evidence type="ECO:0000313" key="1">
    <source>
        <dbReference type="EMBL" id="GMH19038.1"/>
    </source>
</evidence>
<dbReference type="EMBL" id="BSYO01000020">
    <property type="protein sequence ID" value="GMH19038.1"/>
    <property type="molecule type" value="Genomic_DNA"/>
</dbReference>
<comment type="caution">
    <text evidence="1">The sequence shown here is derived from an EMBL/GenBank/DDBJ whole genome shotgun (WGS) entry which is preliminary data.</text>
</comment>
<evidence type="ECO:0000313" key="2">
    <source>
        <dbReference type="Proteomes" id="UP001279734"/>
    </source>
</evidence>
<accession>A0AAD3SW07</accession>
<name>A0AAD3SW07_NEPGR</name>
<dbReference type="Proteomes" id="UP001279734">
    <property type="component" value="Unassembled WGS sequence"/>
</dbReference>
<sequence>MNEEGEKPCWDRRTVAGTNQQPFLPPICTFLRKLRGRRAGINISQFCIILGHGSLAIIPTASPPKKDLKRKSGQIHTKSICYGF</sequence>
<organism evidence="1 2">
    <name type="scientific">Nepenthes gracilis</name>
    <name type="common">Slender pitcher plant</name>
    <dbReference type="NCBI Taxonomy" id="150966"/>
    <lineage>
        <taxon>Eukaryota</taxon>
        <taxon>Viridiplantae</taxon>
        <taxon>Streptophyta</taxon>
        <taxon>Embryophyta</taxon>
        <taxon>Tracheophyta</taxon>
        <taxon>Spermatophyta</taxon>
        <taxon>Magnoliopsida</taxon>
        <taxon>eudicotyledons</taxon>
        <taxon>Gunneridae</taxon>
        <taxon>Pentapetalae</taxon>
        <taxon>Caryophyllales</taxon>
        <taxon>Nepenthaceae</taxon>
        <taxon>Nepenthes</taxon>
    </lineage>
</organism>
<proteinExistence type="predicted"/>
<dbReference type="AlphaFoldDB" id="A0AAD3SW07"/>
<reference evidence="1" key="1">
    <citation type="submission" date="2023-05" db="EMBL/GenBank/DDBJ databases">
        <title>Nepenthes gracilis genome sequencing.</title>
        <authorList>
            <person name="Fukushima K."/>
        </authorList>
    </citation>
    <scope>NUCLEOTIDE SEQUENCE</scope>
    <source>
        <strain evidence="1">SING2019-196</strain>
    </source>
</reference>
<gene>
    <name evidence="1" type="ORF">Nepgr_020879</name>
</gene>
<protein>
    <submittedName>
        <fullName evidence="1">Uncharacterized protein</fullName>
    </submittedName>
</protein>